<feature type="domain" description="AMP-dependent synthetase/ligase" evidence="3">
    <location>
        <begin position="29"/>
        <end position="415"/>
    </location>
</feature>
<dbReference type="FunFam" id="3.30.300.30:FF:000008">
    <property type="entry name" value="2,3-dihydroxybenzoate-AMP ligase"/>
    <property type="match status" value="1"/>
</dbReference>
<dbReference type="KEGG" id="mlir:LPB04_11650"/>
<keyword evidence="2" id="KW-0436">Ligase</keyword>
<dbReference type="Pfam" id="PF13193">
    <property type="entry name" value="AMP-binding_C"/>
    <property type="match status" value="1"/>
</dbReference>
<dbReference type="Gene3D" id="3.30.300.30">
    <property type="match status" value="1"/>
</dbReference>
<gene>
    <name evidence="5" type="ORF">LPB04_11650</name>
</gene>
<evidence type="ECO:0000259" key="3">
    <source>
        <dbReference type="Pfam" id="PF00501"/>
    </source>
</evidence>
<evidence type="ECO:0000313" key="5">
    <source>
        <dbReference type="EMBL" id="QOL47694.1"/>
    </source>
</evidence>
<reference evidence="5 6" key="1">
    <citation type="submission" date="2020-10" db="EMBL/GenBank/DDBJ databases">
        <title>Genome sequencing of Massilia sp. LPB0304.</title>
        <authorList>
            <person name="Kim J."/>
        </authorList>
    </citation>
    <scope>NUCLEOTIDE SEQUENCE [LARGE SCALE GENOMIC DNA]</scope>
    <source>
        <strain evidence="5 6">LPB0304</strain>
    </source>
</reference>
<evidence type="ECO:0000256" key="2">
    <source>
        <dbReference type="ARBA" id="ARBA00022598"/>
    </source>
</evidence>
<dbReference type="Proteomes" id="UP000593875">
    <property type="component" value="Chromosome"/>
</dbReference>
<dbReference type="GO" id="GO:0031956">
    <property type="term" value="F:medium-chain fatty acid-CoA ligase activity"/>
    <property type="evidence" value="ECO:0007669"/>
    <property type="project" value="TreeGrafter"/>
</dbReference>
<dbReference type="GO" id="GO:0006631">
    <property type="term" value="P:fatty acid metabolic process"/>
    <property type="evidence" value="ECO:0007669"/>
    <property type="project" value="TreeGrafter"/>
</dbReference>
<dbReference type="InterPro" id="IPR000873">
    <property type="entry name" value="AMP-dep_synth/lig_dom"/>
</dbReference>
<evidence type="ECO:0000256" key="1">
    <source>
        <dbReference type="ARBA" id="ARBA00006432"/>
    </source>
</evidence>
<organism evidence="5 6">
    <name type="scientific">Massilia litorea</name>
    <dbReference type="NCBI Taxonomy" id="2769491"/>
    <lineage>
        <taxon>Bacteria</taxon>
        <taxon>Pseudomonadati</taxon>
        <taxon>Pseudomonadota</taxon>
        <taxon>Betaproteobacteria</taxon>
        <taxon>Burkholderiales</taxon>
        <taxon>Oxalobacteraceae</taxon>
        <taxon>Telluria group</taxon>
        <taxon>Massilia</taxon>
    </lineage>
</organism>
<comment type="similarity">
    <text evidence="1">Belongs to the ATP-dependent AMP-binding enzyme family.</text>
</comment>
<feature type="domain" description="AMP-binding enzyme C-terminal" evidence="4">
    <location>
        <begin position="466"/>
        <end position="541"/>
    </location>
</feature>
<dbReference type="FunFam" id="3.40.50.12780:FF:000003">
    <property type="entry name" value="Long-chain-fatty-acid--CoA ligase FadD"/>
    <property type="match status" value="1"/>
</dbReference>
<dbReference type="AlphaFoldDB" id="A0A7L9TY27"/>
<evidence type="ECO:0000259" key="4">
    <source>
        <dbReference type="Pfam" id="PF13193"/>
    </source>
</evidence>
<dbReference type="CDD" id="cd05917">
    <property type="entry name" value="FACL_like_2"/>
    <property type="match status" value="1"/>
</dbReference>
<sequence>MHQQLSYVHGAHDVPLIGETIGPFLSNIVRQYGDNEALVVPHQGVRWTYKEFNERVSRLAAGLLALGLHPGDRIGIWSQNCAEWVLVQFATARAGLVMVNINPAYRRSELEYVLDKVQCAALILSPAFKSSDYLEILADVVPEIRQSEPGKLQAARLPQLRHIIRLGTDTTPGMFNFDEILVPAGDPRLEELAQIEAGLQFDEPVNIQFTSGTTGAPKGATLTHHNILNNGFFVGEAMKLTSIDKLCIPVPLYHCFGMVLGNLACVTHGATMVFPGESFEPKSVLETVQAERCTGLHGVPTMFITLLDHPDFAEYDLSTLRTGIMAGSPCPAEVMSRVISKMHLAEITIAYGMTETSPVSFQSSVDDPVPLRVATIGRVHPHLEVKIVDTDGKIVPRGVKGELLTRGYSVMLGYWGDEEKTRETIDAARWMHTGDLAVIDEQGFATIVGRAKDMVIRGGENIYPREIEEFLYKHPKILDVQCVGVPDAKYGEELCACIVLRPGMEANEDEIRDFCKGQIAHYKVPRHIRFVSGFPMTVTGKIQKYLLRQQVTTELGLAG</sequence>
<dbReference type="Gene3D" id="3.40.50.12780">
    <property type="entry name" value="N-terminal domain of ligase-like"/>
    <property type="match status" value="1"/>
</dbReference>
<name>A0A7L9TY27_9BURK</name>
<dbReference type="Pfam" id="PF00501">
    <property type="entry name" value="AMP-binding"/>
    <property type="match status" value="1"/>
</dbReference>
<dbReference type="InterPro" id="IPR045851">
    <property type="entry name" value="AMP-bd_C_sf"/>
</dbReference>
<dbReference type="NCBIfam" id="NF009233">
    <property type="entry name" value="PRK12583.1"/>
    <property type="match status" value="1"/>
</dbReference>
<dbReference type="InterPro" id="IPR042099">
    <property type="entry name" value="ANL_N_sf"/>
</dbReference>
<protein>
    <submittedName>
        <fullName evidence="5">AMP-binding protein</fullName>
    </submittedName>
</protein>
<evidence type="ECO:0000313" key="6">
    <source>
        <dbReference type="Proteomes" id="UP000593875"/>
    </source>
</evidence>
<dbReference type="EMBL" id="CP062941">
    <property type="protein sequence ID" value="QOL47694.1"/>
    <property type="molecule type" value="Genomic_DNA"/>
</dbReference>
<dbReference type="SUPFAM" id="SSF56801">
    <property type="entry name" value="Acetyl-CoA synthetase-like"/>
    <property type="match status" value="1"/>
</dbReference>
<dbReference type="RefSeq" id="WP_193684754.1">
    <property type="nucleotide sequence ID" value="NZ_CP062941.1"/>
</dbReference>
<dbReference type="InterPro" id="IPR020845">
    <property type="entry name" value="AMP-binding_CS"/>
</dbReference>
<dbReference type="PROSITE" id="PS00455">
    <property type="entry name" value="AMP_BINDING"/>
    <property type="match status" value="1"/>
</dbReference>
<dbReference type="PANTHER" id="PTHR43201">
    <property type="entry name" value="ACYL-COA SYNTHETASE"/>
    <property type="match status" value="1"/>
</dbReference>
<accession>A0A7L9TY27</accession>
<keyword evidence="6" id="KW-1185">Reference proteome</keyword>
<dbReference type="PANTHER" id="PTHR43201:SF5">
    <property type="entry name" value="MEDIUM-CHAIN ACYL-COA LIGASE ACSF2, MITOCHONDRIAL"/>
    <property type="match status" value="1"/>
</dbReference>
<proteinExistence type="inferred from homology"/>
<dbReference type="InterPro" id="IPR025110">
    <property type="entry name" value="AMP-bd_C"/>
</dbReference>